<accession>D3PC76</accession>
<dbReference type="InterPro" id="IPR049067">
    <property type="entry name" value="MreB-like_C"/>
</dbReference>
<dbReference type="InterPro" id="IPR040607">
    <property type="entry name" value="ALP_N"/>
</dbReference>
<dbReference type="KEGG" id="ddf:DEFDS_0720"/>
<organism evidence="3 4">
    <name type="scientific">Deferribacter desulfuricans (strain DSM 14783 / JCM 11476 / NBRC 101012 / SSM1)</name>
    <dbReference type="NCBI Taxonomy" id="639282"/>
    <lineage>
        <taxon>Bacteria</taxon>
        <taxon>Pseudomonadati</taxon>
        <taxon>Deferribacterota</taxon>
        <taxon>Deferribacteres</taxon>
        <taxon>Deferribacterales</taxon>
        <taxon>Deferribacteraceae</taxon>
        <taxon>Deferribacter</taxon>
    </lineage>
</organism>
<dbReference type="eggNOG" id="COG0443">
    <property type="taxonomic scope" value="Bacteria"/>
</dbReference>
<feature type="domain" description="Actin-like protein N-terminal" evidence="1">
    <location>
        <begin position="7"/>
        <end position="146"/>
    </location>
</feature>
<reference evidence="3 4" key="1">
    <citation type="journal article" date="2010" name="DNA Res.">
        <title>Bacterial lifestyle in a deep-sea hydrothermal vent chimney revealed by the genome sequence of the thermophilic bacterium Deferribacter desulfuricans SSM1.</title>
        <authorList>
            <person name="Takaki Y."/>
            <person name="Shimamura S."/>
            <person name="Nakagawa S."/>
            <person name="Fukuhara Y."/>
            <person name="Horikawa H."/>
            <person name="Ankai A."/>
            <person name="Harada T."/>
            <person name="Hosoyama A."/>
            <person name="Oguchi A."/>
            <person name="Fukui S."/>
            <person name="Fujita N."/>
            <person name="Takami H."/>
            <person name="Takai K."/>
        </authorList>
    </citation>
    <scope>NUCLEOTIDE SEQUENCE [LARGE SCALE GENOMIC DNA]</scope>
    <source>
        <strain evidence="4">DSM 14783 / JCM 11476 / NBRC 101012 / SSM1</strain>
    </source>
</reference>
<feature type="domain" description="Actin homologue MreB-like C-terminal" evidence="2">
    <location>
        <begin position="164"/>
        <end position="262"/>
    </location>
</feature>
<protein>
    <submittedName>
        <fullName evidence="3">Uncharacterized protein</fullName>
    </submittedName>
</protein>
<gene>
    <name evidence="3" type="ordered locus">DEFDS_0720</name>
</gene>
<dbReference type="Proteomes" id="UP000001520">
    <property type="component" value="Chromosome"/>
</dbReference>
<dbReference type="OrthoDB" id="143284at2"/>
<evidence type="ECO:0000259" key="2">
    <source>
        <dbReference type="Pfam" id="PF21522"/>
    </source>
</evidence>
<proteinExistence type="predicted"/>
<evidence type="ECO:0000259" key="1">
    <source>
        <dbReference type="Pfam" id="PF17989"/>
    </source>
</evidence>
<evidence type="ECO:0000313" key="3">
    <source>
        <dbReference type="EMBL" id="BAI80199.1"/>
    </source>
</evidence>
<keyword evidence="4" id="KW-1185">Reference proteome</keyword>
<dbReference type="HOGENOM" id="CLU_066405_1_0_0"/>
<dbReference type="InterPro" id="IPR043129">
    <property type="entry name" value="ATPase_NBD"/>
</dbReference>
<dbReference type="Pfam" id="PF21522">
    <property type="entry name" value="MreB-like_C"/>
    <property type="match status" value="1"/>
</dbReference>
<name>D3PC76_DEFDS</name>
<dbReference type="EMBL" id="AP011529">
    <property type="protein sequence ID" value="BAI80199.1"/>
    <property type="molecule type" value="Genomic_DNA"/>
</dbReference>
<dbReference type="Pfam" id="PF17989">
    <property type="entry name" value="ALP_N"/>
    <property type="match status" value="1"/>
</dbReference>
<dbReference type="SUPFAM" id="SSF53067">
    <property type="entry name" value="Actin-like ATPase domain"/>
    <property type="match status" value="2"/>
</dbReference>
<dbReference type="RefSeq" id="WP_013007447.1">
    <property type="nucleotide sequence ID" value="NC_013939.1"/>
</dbReference>
<dbReference type="Gene3D" id="3.30.420.40">
    <property type="match status" value="2"/>
</dbReference>
<sequence length="267" mass="30307">MRKVISIDIGFGSTKVAFNEGSGLRLEKFPTAIAPIPSSNHFNDNFYQEDKHFYFEGQLYTVGDAAKADAIVTTSYEFLHKYSPLILYYIIEKFNIDYSNAVFALGLPLSYYTNDKINEMSNRLKSFTVNDVEISIDVKILVQGVGCLFDYLSTNQSNVKNGIVVDIGYNTIEFIVIQNGKVKKADSRGLVKKGMNMLIVKLQQEIQSKYALELTEHEAVSALEDESINLYGNKIPLKEDIIKLKKWYTDTVIQNLIGMYDDKNKEI</sequence>
<dbReference type="AlphaFoldDB" id="D3PC76"/>
<evidence type="ECO:0000313" key="4">
    <source>
        <dbReference type="Proteomes" id="UP000001520"/>
    </source>
</evidence>